<accession>A0ACC3CFK9</accession>
<dbReference type="Proteomes" id="UP000798662">
    <property type="component" value="Chromosome 3"/>
</dbReference>
<reference evidence="1" key="1">
    <citation type="submission" date="2019-11" db="EMBL/GenBank/DDBJ databases">
        <title>Nori genome reveals adaptations in red seaweeds to the harsh intertidal environment.</title>
        <authorList>
            <person name="Wang D."/>
            <person name="Mao Y."/>
        </authorList>
    </citation>
    <scope>NUCLEOTIDE SEQUENCE</scope>
    <source>
        <tissue evidence="1">Gametophyte</tissue>
    </source>
</reference>
<dbReference type="EMBL" id="CM020620">
    <property type="protein sequence ID" value="KAK1868885.1"/>
    <property type="molecule type" value="Genomic_DNA"/>
</dbReference>
<protein>
    <submittedName>
        <fullName evidence="1">Uncharacterized protein</fullName>
    </submittedName>
</protein>
<evidence type="ECO:0000313" key="2">
    <source>
        <dbReference type="Proteomes" id="UP000798662"/>
    </source>
</evidence>
<comment type="caution">
    <text evidence="1">The sequence shown here is derived from an EMBL/GenBank/DDBJ whole genome shotgun (WGS) entry which is preliminary data.</text>
</comment>
<proteinExistence type="predicted"/>
<organism evidence="1 2">
    <name type="scientific">Pyropia yezoensis</name>
    <name type="common">Susabi-nori</name>
    <name type="synonym">Porphyra yezoensis</name>
    <dbReference type="NCBI Taxonomy" id="2788"/>
    <lineage>
        <taxon>Eukaryota</taxon>
        <taxon>Rhodophyta</taxon>
        <taxon>Bangiophyceae</taxon>
        <taxon>Bangiales</taxon>
        <taxon>Bangiaceae</taxon>
        <taxon>Pyropia</taxon>
    </lineage>
</organism>
<evidence type="ECO:0000313" key="1">
    <source>
        <dbReference type="EMBL" id="KAK1868885.1"/>
    </source>
</evidence>
<gene>
    <name evidence="1" type="ORF">I4F81_011367</name>
</gene>
<sequence length="245" mass="25606">MPPRQDDAALLRGGRGGNGVFIAADLRCRYQVIVRGDAASAGVVSRDSVWESYLDAGTVTKAPAAVVWVPLGAPLRLAWVVSRPWSAPGTSVVAAELHNRKSLPDGYKVEQESGSGLRAGTSTLMLPSVTAADDGRRFVANYFVTCGGDLYSENAKTAVTTLRVHPAACPAGLDAQAAEYGGADLMRGDGHHLPSYGCNVYVFGFDGGSARAGECWLKRSASPRAPVINPWTGGGASPWVSGVFL</sequence>
<name>A0ACC3CFK9_PYRYE</name>
<keyword evidence="2" id="KW-1185">Reference proteome</keyword>